<dbReference type="EMBL" id="JAJNEC010000007">
    <property type="protein sequence ID" value="MCD2425720.1"/>
    <property type="molecule type" value="Genomic_DNA"/>
</dbReference>
<feature type="compositionally biased region" description="Acidic residues" evidence="5">
    <location>
        <begin position="275"/>
        <end position="293"/>
    </location>
</feature>
<proteinExistence type="predicted"/>
<reference evidence="6 7" key="1">
    <citation type="submission" date="2021-11" db="EMBL/GenBank/DDBJ databases">
        <title>Genomic of Niabella pedocola.</title>
        <authorList>
            <person name="Wu T."/>
        </authorList>
    </citation>
    <scope>NUCLEOTIDE SEQUENCE [LARGE SCALE GENOMIC DNA]</scope>
    <source>
        <strain evidence="6 7">JCM 31011</strain>
    </source>
</reference>
<sequence length="302" mass="33038">MDITGLIPHIEALIFASDKPLTPLELTDLLNNAFGFMEDKITLDQVEASIEGVVEKYRSEFYPFEVRESGGGWQFLTKKDYHKTVAQINGDKFMKRLSPAALETLSIIAYKQPVTKGEIEAIRGVSADYAIQKLLEKELVIISGRNEKLPGHPLVYSTSKTFMDYFGINSAEELPKIKEVLAEQEILPTPVDEDGNAIAPDATVDGAALPLEVAENGELIEVPHADEAAAAADSVDPEVLDETADEELQETEDAEAVVPETEVSEVEAPLQQDDATTDADTEDTAGDDEDQTDNDSKKPEEE</sequence>
<evidence type="ECO:0000256" key="2">
    <source>
        <dbReference type="ARBA" id="ARBA00022618"/>
    </source>
</evidence>
<feature type="compositionally biased region" description="Acidic residues" evidence="5">
    <location>
        <begin position="235"/>
        <end position="255"/>
    </location>
</feature>
<dbReference type="Proteomes" id="UP001199816">
    <property type="component" value="Unassembled WGS sequence"/>
</dbReference>
<keyword evidence="1" id="KW-0963">Cytoplasm</keyword>
<organism evidence="6 7">
    <name type="scientific">Niabella pedocola</name>
    <dbReference type="NCBI Taxonomy" id="1752077"/>
    <lineage>
        <taxon>Bacteria</taxon>
        <taxon>Pseudomonadati</taxon>
        <taxon>Bacteroidota</taxon>
        <taxon>Chitinophagia</taxon>
        <taxon>Chitinophagales</taxon>
        <taxon>Chitinophagaceae</taxon>
        <taxon>Niabella</taxon>
    </lineage>
</organism>
<feature type="region of interest" description="Disordered" evidence="5">
    <location>
        <begin position="231"/>
        <end position="302"/>
    </location>
</feature>
<accession>A0ABS8PXF6</accession>
<dbReference type="InterPro" id="IPR036388">
    <property type="entry name" value="WH-like_DNA-bd_sf"/>
</dbReference>
<dbReference type="Pfam" id="PF04079">
    <property type="entry name" value="SMC_ScpB"/>
    <property type="match status" value="1"/>
</dbReference>
<dbReference type="SUPFAM" id="SSF46785">
    <property type="entry name" value="Winged helix' DNA-binding domain"/>
    <property type="match status" value="2"/>
</dbReference>
<dbReference type="Gene3D" id="1.10.10.10">
    <property type="entry name" value="Winged helix-like DNA-binding domain superfamily/Winged helix DNA-binding domain"/>
    <property type="match status" value="2"/>
</dbReference>
<keyword evidence="4" id="KW-0131">Cell cycle</keyword>
<keyword evidence="7" id="KW-1185">Reference proteome</keyword>
<evidence type="ECO:0000256" key="4">
    <source>
        <dbReference type="ARBA" id="ARBA00023306"/>
    </source>
</evidence>
<dbReference type="RefSeq" id="WP_231008282.1">
    <property type="nucleotide sequence ID" value="NZ_JAJNEC010000007.1"/>
</dbReference>
<keyword evidence="3" id="KW-0159">Chromosome partition</keyword>
<evidence type="ECO:0000256" key="5">
    <source>
        <dbReference type="SAM" id="MobiDB-lite"/>
    </source>
</evidence>
<evidence type="ECO:0000256" key="3">
    <source>
        <dbReference type="ARBA" id="ARBA00022829"/>
    </source>
</evidence>
<dbReference type="PANTHER" id="PTHR34298:SF2">
    <property type="entry name" value="SEGREGATION AND CONDENSATION PROTEIN B"/>
    <property type="match status" value="1"/>
</dbReference>
<evidence type="ECO:0000313" key="6">
    <source>
        <dbReference type="EMBL" id="MCD2425720.1"/>
    </source>
</evidence>
<protein>
    <submittedName>
        <fullName evidence="6">SMC-Scp complex subunit ScpB</fullName>
    </submittedName>
</protein>
<evidence type="ECO:0000256" key="1">
    <source>
        <dbReference type="ARBA" id="ARBA00022490"/>
    </source>
</evidence>
<name>A0ABS8PXF6_9BACT</name>
<dbReference type="NCBIfam" id="TIGR00281">
    <property type="entry name" value="SMC-Scp complex subunit ScpB"/>
    <property type="match status" value="1"/>
</dbReference>
<comment type="caution">
    <text evidence="6">The sequence shown here is derived from an EMBL/GenBank/DDBJ whole genome shotgun (WGS) entry which is preliminary data.</text>
</comment>
<dbReference type="InterPro" id="IPR005234">
    <property type="entry name" value="ScpB_csome_segregation"/>
</dbReference>
<gene>
    <name evidence="6" type="primary">scpB</name>
    <name evidence="6" type="ORF">LQ567_23250</name>
</gene>
<dbReference type="InterPro" id="IPR036390">
    <property type="entry name" value="WH_DNA-bd_sf"/>
</dbReference>
<dbReference type="PANTHER" id="PTHR34298">
    <property type="entry name" value="SEGREGATION AND CONDENSATION PROTEIN B"/>
    <property type="match status" value="1"/>
</dbReference>
<keyword evidence="2" id="KW-0132">Cell division</keyword>
<evidence type="ECO:0000313" key="7">
    <source>
        <dbReference type="Proteomes" id="UP001199816"/>
    </source>
</evidence>